<dbReference type="PANTHER" id="PTHR34458">
    <property type="entry name" value="POLLEN OLE E 1 ALLERGEN AND EXTENSIN FAMILY PROTEIN-RELATED"/>
    <property type="match status" value="1"/>
</dbReference>
<protein>
    <submittedName>
        <fullName evidence="2">Uncharacterized protein</fullName>
    </submittedName>
</protein>
<dbReference type="InterPro" id="IPR040404">
    <property type="entry name" value="Phylloplanin-like"/>
</dbReference>
<dbReference type="PANTHER" id="PTHR34458:SF5">
    <property type="entry name" value="POLLEN OLE E 1 ALLERGEN AND EXTENSIN FAMILY PROTEIN"/>
    <property type="match status" value="1"/>
</dbReference>
<comment type="caution">
    <text evidence="2">The sequence shown here is derived from an EMBL/GenBank/DDBJ whole genome shotgun (WGS) entry which is preliminary data.</text>
</comment>
<name>A0AAD9ZS06_9ROSI</name>
<accession>A0AAD9ZS06</accession>
<feature type="chain" id="PRO_5041931484" evidence="1">
    <location>
        <begin position="26"/>
        <end position="157"/>
    </location>
</feature>
<gene>
    <name evidence="2" type="ORF">Dsin_029249</name>
</gene>
<evidence type="ECO:0000313" key="2">
    <source>
        <dbReference type="EMBL" id="KAK3189688.1"/>
    </source>
</evidence>
<proteinExistence type="predicted"/>
<reference evidence="2" key="1">
    <citation type="journal article" date="2023" name="Plant J.">
        <title>Genome sequences and population genomics provide insights into the demographic history, inbreeding, and mutation load of two 'living fossil' tree species of Dipteronia.</title>
        <authorList>
            <person name="Feng Y."/>
            <person name="Comes H.P."/>
            <person name="Chen J."/>
            <person name="Zhu S."/>
            <person name="Lu R."/>
            <person name="Zhang X."/>
            <person name="Li P."/>
            <person name="Qiu J."/>
            <person name="Olsen K.M."/>
            <person name="Qiu Y."/>
        </authorList>
    </citation>
    <scope>NUCLEOTIDE SEQUENCE</scope>
    <source>
        <strain evidence="2">NBL</strain>
    </source>
</reference>
<evidence type="ECO:0000313" key="3">
    <source>
        <dbReference type="Proteomes" id="UP001281410"/>
    </source>
</evidence>
<feature type="signal peptide" evidence="1">
    <location>
        <begin position="1"/>
        <end position="25"/>
    </location>
</feature>
<keyword evidence="1" id="KW-0732">Signal</keyword>
<sequence>MALNLKSLLFVSLFIALVAAPIVEATFPIRLVRIQGTVFCTTNGTIVNGTAPAPVFPLALVRLRCGGVLTVATAITNLNGVFLGTGLFPINYSLSTLLSTCVLRVETPLSICNSTLPSVGRLQAAIQFNGTILTGPFNLINITIVSPAPLAFQLVAA</sequence>
<dbReference type="AlphaFoldDB" id="A0AAD9ZS06"/>
<evidence type="ECO:0000256" key="1">
    <source>
        <dbReference type="SAM" id="SignalP"/>
    </source>
</evidence>
<keyword evidence="3" id="KW-1185">Reference proteome</keyword>
<organism evidence="2 3">
    <name type="scientific">Dipteronia sinensis</name>
    <dbReference type="NCBI Taxonomy" id="43782"/>
    <lineage>
        <taxon>Eukaryota</taxon>
        <taxon>Viridiplantae</taxon>
        <taxon>Streptophyta</taxon>
        <taxon>Embryophyta</taxon>
        <taxon>Tracheophyta</taxon>
        <taxon>Spermatophyta</taxon>
        <taxon>Magnoliopsida</taxon>
        <taxon>eudicotyledons</taxon>
        <taxon>Gunneridae</taxon>
        <taxon>Pentapetalae</taxon>
        <taxon>rosids</taxon>
        <taxon>malvids</taxon>
        <taxon>Sapindales</taxon>
        <taxon>Sapindaceae</taxon>
        <taxon>Hippocastanoideae</taxon>
        <taxon>Acereae</taxon>
        <taxon>Dipteronia</taxon>
    </lineage>
</organism>
<dbReference type="EMBL" id="JANJYJ010000009">
    <property type="protein sequence ID" value="KAK3189688.1"/>
    <property type="molecule type" value="Genomic_DNA"/>
</dbReference>
<dbReference type="Proteomes" id="UP001281410">
    <property type="component" value="Unassembled WGS sequence"/>
</dbReference>